<dbReference type="Proteomes" id="UP000629025">
    <property type="component" value="Unassembled WGS sequence"/>
</dbReference>
<keyword evidence="7" id="KW-0963">Cytoplasm</keyword>
<evidence type="ECO:0000256" key="1">
    <source>
        <dbReference type="ARBA" id="ARBA00007957"/>
    </source>
</evidence>
<organism evidence="8 9">
    <name type="scientific">Marinobacterium zhoushanense</name>
    <dbReference type="NCBI Taxonomy" id="1679163"/>
    <lineage>
        <taxon>Bacteria</taxon>
        <taxon>Pseudomonadati</taxon>
        <taxon>Pseudomonadota</taxon>
        <taxon>Gammaproteobacteria</taxon>
        <taxon>Oceanospirillales</taxon>
        <taxon>Oceanospirillaceae</taxon>
        <taxon>Marinobacterium</taxon>
    </lineage>
</organism>
<evidence type="ECO:0000256" key="5">
    <source>
        <dbReference type="ARBA" id="ARBA00023125"/>
    </source>
</evidence>
<keyword evidence="6 7" id="KW-0804">Transcription</keyword>
<dbReference type="Pfam" id="PF01475">
    <property type="entry name" value="FUR"/>
    <property type="match status" value="1"/>
</dbReference>
<dbReference type="RefSeq" id="WP_188751916.1">
    <property type="nucleotide sequence ID" value="NZ_BMIJ01000010.1"/>
</dbReference>
<evidence type="ECO:0000256" key="2">
    <source>
        <dbReference type="ARBA" id="ARBA00022491"/>
    </source>
</evidence>
<dbReference type="InterPro" id="IPR036390">
    <property type="entry name" value="WH_DNA-bd_sf"/>
</dbReference>
<keyword evidence="9" id="KW-1185">Reference proteome</keyword>
<keyword evidence="3 7" id="KW-0862">Zinc</keyword>
<evidence type="ECO:0000256" key="6">
    <source>
        <dbReference type="ARBA" id="ARBA00023163"/>
    </source>
</evidence>
<evidence type="ECO:0000313" key="8">
    <source>
        <dbReference type="EMBL" id="GGC10334.1"/>
    </source>
</evidence>
<dbReference type="PANTHER" id="PTHR33202:SF6">
    <property type="entry name" value="ZINC UPTAKE REGULATION PROTEIN"/>
    <property type="match status" value="1"/>
</dbReference>
<keyword evidence="2 7" id="KW-0678">Repressor</keyword>
<comment type="subcellular location">
    <subcellularLocation>
        <location evidence="7">Cytoplasm</location>
    </subcellularLocation>
</comment>
<dbReference type="EMBL" id="BMIJ01000010">
    <property type="protein sequence ID" value="GGC10334.1"/>
    <property type="molecule type" value="Genomic_DNA"/>
</dbReference>
<keyword evidence="7" id="KW-0408">Iron</keyword>
<dbReference type="InterPro" id="IPR002481">
    <property type="entry name" value="FUR"/>
</dbReference>
<keyword evidence="4 7" id="KW-0805">Transcription regulation</keyword>
<dbReference type="CDD" id="cd07153">
    <property type="entry name" value="Fur_like"/>
    <property type="match status" value="1"/>
</dbReference>
<keyword evidence="7" id="KW-0479">Metal-binding</keyword>
<comment type="similarity">
    <text evidence="1 7">Belongs to the Fur family.</text>
</comment>
<gene>
    <name evidence="8" type="primary">np20</name>
    <name evidence="7" type="synonym">fur</name>
    <name evidence="8" type="ORF">GCM10011352_41020</name>
</gene>
<protein>
    <recommendedName>
        <fullName evidence="7">Ferric uptake regulation protein</fullName>
    </recommendedName>
</protein>
<evidence type="ECO:0000256" key="7">
    <source>
        <dbReference type="RuleBase" id="RU364037"/>
    </source>
</evidence>
<accession>A0ABQ1KTT7</accession>
<evidence type="ECO:0000256" key="3">
    <source>
        <dbReference type="ARBA" id="ARBA00022833"/>
    </source>
</evidence>
<dbReference type="Gene3D" id="3.30.1490.190">
    <property type="match status" value="1"/>
</dbReference>
<evidence type="ECO:0000313" key="9">
    <source>
        <dbReference type="Proteomes" id="UP000629025"/>
    </source>
</evidence>
<proteinExistence type="inferred from homology"/>
<comment type="subunit">
    <text evidence="7">Homodimer.</text>
</comment>
<name>A0ABQ1KTT7_9GAMM</name>
<comment type="caution">
    <text evidence="8">The sequence shown here is derived from an EMBL/GenBank/DDBJ whole genome shotgun (WGS) entry which is preliminary data.</text>
</comment>
<dbReference type="Gene3D" id="1.10.10.10">
    <property type="entry name" value="Winged helix-like DNA-binding domain superfamily/Winged helix DNA-binding domain"/>
    <property type="match status" value="1"/>
</dbReference>
<sequence length="165" mass="18279">MSQDDPGFESDHDHQHCIEQALETARVLCRDRKQRLTPIRELVLKLVWQNHQPLGAYELLPALAKAGFNSAPPTVYRALEFLQEQGFVHRIASLNAYVGCPHPERPHRSGFLICRGCQRAVELNAGAVHSALKTSAGELGFEIEQEMVEVVGLCPDCRMTGGAHA</sequence>
<dbReference type="InterPro" id="IPR036388">
    <property type="entry name" value="WH-like_DNA-bd_sf"/>
</dbReference>
<evidence type="ECO:0000256" key="4">
    <source>
        <dbReference type="ARBA" id="ARBA00023015"/>
    </source>
</evidence>
<dbReference type="SUPFAM" id="SSF46785">
    <property type="entry name" value="Winged helix' DNA-binding domain"/>
    <property type="match status" value="1"/>
</dbReference>
<dbReference type="InterPro" id="IPR043135">
    <property type="entry name" value="Fur_C"/>
</dbReference>
<dbReference type="PANTHER" id="PTHR33202">
    <property type="entry name" value="ZINC UPTAKE REGULATION PROTEIN"/>
    <property type="match status" value="1"/>
</dbReference>
<reference evidence="9" key="1">
    <citation type="journal article" date="2019" name="Int. J. Syst. Evol. Microbiol.">
        <title>The Global Catalogue of Microorganisms (GCM) 10K type strain sequencing project: providing services to taxonomists for standard genome sequencing and annotation.</title>
        <authorList>
            <consortium name="The Broad Institute Genomics Platform"/>
            <consortium name="The Broad Institute Genome Sequencing Center for Infectious Disease"/>
            <person name="Wu L."/>
            <person name="Ma J."/>
        </authorList>
    </citation>
    <scope>NUCLEOTIDE SEQUENCE [LARGE SCALE GENOMIC DNA]</scope>
    <source>
        <strain evidence="9">CGMCC 1.15341</strain>
    </source>
</reference>
<keyword evidence="5 7" id="KW-0238">DNA-binding</keyword>